<evidence type="ECO:0000313" key="1">
    <source>
        <dbReference type="EMBL" id="ARK29048.1"/>
    </source>
</evidence>
<dbReference type="Pfam" id="PF05521">
    <property type="entry name" value="Phage_HCP"/>
    <property type="match status" value="1"/>
</dbReference>
<proteinExistence type="predicted"/>
<gene>
    <name evidence="1" type="ORF">BkAM31D_03840</name>
</gene>
<dbReference type="Gene3D" id="2.40.10.270">
    <property type="entry name" value="Bacteriophage SPP1 head-tail adaptor protein"/>
    <property type="match status" value="1"/>
</dbReference>
<dbReference type="Proteomes" id="UP000193006">
    <property type="component" value="Chromosome"/>
</dbReference>
<organism evidence="1 2">
    <name type="scientific">Halalkalibacter krulwichiae</name>
    <dbReference type="NCBI Taxonomy" id="199441"/>
    <lineage>
        <taxon>Bacteria</taxon>
        <taxon>Bacillati</taxon>
        <taxon>Bacillota</taxon>
        <taxon>Bacilli</taxon>
        <taxon>Bacillales</taxon>
        <taxon>Bacillaceae</taxon>
        <taxon>Halalkalibacter</taxon>
    </lineage>
</organism>
<dbReference type="RefSeq" id="WP_066160986.1">
    <property type="nucleotide sequence ID" value="NZ_CP020814.1"/>
</dbReference>
<dbReference type="EMBL" id="CP020814">
    <property type="protein sequence ID" value="ARK29048.1"/>
    <property type="molecule type" value="Genomic_DNA"/>
</dbReference>
<dbReference type="InterPro" id="IPR008767">
    <property type="entry name" value="Phage_SPP1_head-tail_adaptor"/>
</dbReference>
<sequence>MRKNKYNPARFDKRIQILEYTKTSDGGGGYEEVLIPILNVWANIHPLHGRELYQAQQIQAQVSHKITIRYSNKVNRSHVVFFNDKYYNIQYIVNVNEANKTLELHVLERQ</sequence>
<accession>A0A1X9M6I3</accession>
<dbReference type="STRING" id="199441.BkAM31D_03840"/>
<evidence type="ECO:0000313" key="2">
    <source>
        <dbReference type="Proteomes" id="UP000193006"/>
    </source>
</evidence>
<reference evidence="1 2" key="1">
    <citation type="submission" date="2017-04" db="EMBL/GenBank/DDBJ databases">
        <title>Bacillus krulwichiae AM31D Genome sequencing and assembly.</title>
        <authorList>
            <person name="Krulwich T.A."/>
            <person name="Anastor L."/>
            <person name="Ehrlich R."/>
            <person name="Ehrlich G.D."/>
            <person name="Janto B."/>
        </authorList>
    </citation>
    <scope>NUCLEOTIDE SEQUENCE [LARGE SCALE GENOMIC DNA]</scope>
    <source>
        <strain evidence="1 2">AM31D</strain>
    </source>
</reference>
<protein>
    <submittedName>
        <fullName evidence="1">Phage head-tail joining protein</fullName>
    </submittedName>
</protein>
<dbReference type="NCBIfam" id="TIGR01563">
    <property type="entry name" value="gp16_SPP1"/>
    <property type="match status" value="1"/>
</dbReference>
<keyword evidence="2" id="KW-1185">Reference proteome</keyword>
<dbReference type="InterPro" id="IPR038666">
    <property type="entry name" value="SSP1_head-tail_sf"/>
</dbReference>
<name>A0A1X9M6I3_9BACI</name>
<dbReference type="AlphaFoldDB" id="A0A1X9M6I3"/>
<dbReference type="KEGG" id="bkw:BkAM31D_03840"/>